<keyword evidence="1" id="KW-0472">Membrane</keyword>
<evidence type="ECO:0000256" key="1">
    <source>
        <dbReference type="SAM" id="Phobius"/>
    </source>
</evidence>
<evidence type="ECO:0000313" key="3">
    <source>
        <dbReference type="Proteomes" id="UP000886653"/>
    </source>
</evidence>
<evidence type="ECO:0000313" key="2">
    <source>
        <dbReference type="EMBL" id="KAG0146967.1"/>
    </source>
</evidence>
<protein>
    <submittedName>
        <fullName evidence="2">Uncharacterized protein</fullName>
    </submittedName>
</protein>
<reference evidence="2" key="1">
    <citation type="submission" date="2013-11" db="EMBL/GenBank/DDBJ databases">
        <title>Genome sequence of the fusiform rust pathogen reveals effectors for host alternation and coevolution with pine.</title>
        <authorList>
            <consortium name="DOE Joint Genome Institute"/>
            <person name="Smith K."/>
            <person name="Pendleton A."/>
            <person name="Kubisiak T."/>
            <person name="Anderson C."/>
            <person name="Salamov A."/>
            <person name="Aerts A."/>
            <person name="Riley R."/>
            <person name="Clum A."/>
            <person name="Lindquist E."/>
            <person name="Ence D."/>
            <person name="Campbell M."/>
            <person name="Kronenberg Z."/>
            <person name="Feau N."/>
            <person name="Dhillon B."/>
            <person name="Hamelin R."/>
            <person name="Burleigh J."/>
            <person name="Smith J."/>
            <person name="Yandell M."/>
            <person name="Nelson C."/>
            <person name="Grigoriev I."/>
            <person name="Davis J."/>
        </authorList>
    </citation>
    <scope>NUCLEOTIDE SEQUENCE</scope>
    <source>
        <strain evidence="2">G11</strain>
    </source>
</reference>
<dbReference type="OrthoDB" id="2504686at2759"/>
<keyword evidence="1" id="KW-0812">Transmembrane</keyword>
<dbReference type="AlphaFoldDB" id="A0A9P6NJX8"/>
<gene>
    <name evidence="2" type="ORF">CROQUDRAFT_495234</name>
</gene>
<proteinExistence type="predicted"/>
<organism evidence="2 3">
    <name type="scientific">Cronartium quercuum f. sp. fusiforme G11</name>
    <dbReference type="NCBI Taxonomy" id="708437"/>
    <lineage>
        <taxon>Eukaryota</taxon>
        <taxon>Fungi</taxon>
        <taxon>Dikarya</taxon>
        <taxon>Basidiomycota</taxon>
        <taxon>Pucciniomycotina</taxon>
        <taxon>Pucciniomycetes</taxon>
        <taxon>Pucciniales</taxon>
        <taxon>Coleosporiaceae</taxon>
        <taxon>Cronartium</taxon>
    </lineage>
</organism>
<keyword evidence="1" id="KW-1133">Transmembrane helix</keyword>
<feature type="transmembrane region" description="Helical" evidence="1">
    <location>
        <begin position="34"/>
        <end position="56"/>
    </location>
</feature>
<comment type="caution">
    <text evidence="2">The sequence shown here is derived from an EMBL/GenBank/DDBJ whole genome shotgun (WGS) entry which is preliminary data.</text>
</comment>
<accession>A0A9P6NJX8</accession>
<sequence>MVVAFVILLLQAVHILYLRIKAHRFYVFRLNTLGLIKIEIINISTCGYLIYCVLTITDRIFREVVWAGFHDQSRQIVLFGTKFIVLLACGWYALLCSVYFTR</sequence>
<dbReference type="Proteomes" id="UP000886653">
    <property type="component" value="Unassembled WGS sequence"/>
</dbReference>
<feature type="transmembrane region" description="Helical" evidence="1">
    <location>
        <begin position="76"/>
        <end position="100"/>
    </location>
</feature>
<name>A0A9P6NJX8_9BASI</name>
<dbReference type="EMBL" id="MU167254">
    <property type="protein sequence ID" value="KAG0146967.1"/>
    <property type="molecule type" value="Genomic_DNA"/>
</dbReference>
<keyword evidence="3" id="KW-1185">Reference proteome</keyword>